<feature type="transmembrane region" description="Helical" evidence="6">
    <location>
        <begin position="380"/>
        <end position="402"/>
    </location>
</feature>
<feature type="transmembrane region" description="Helical" evidence="6">
    <location>
        <begin position="203"/>
        <end position="223"/>
    </location>
</feature>
<dbReference type="CDD" id="cd17323">
    <property type="entry name" value="MFS_Tpo1_MDR_like"/>
    <property type="match status" value="1"/>
</dbReference>
<dbReference type="PANTHER" id="PTHR23502:SF38">
    <property type="entry name" value="POLYAMINE TRANSPORTER 4"/>
    <property type="match status" value="1"/>
</dbReference>
<feature type="transmembrane region" description="Helical" evidence="6">
    <location>
        <begin position="310"/>
        <end position="334"/>
    </location>
</feature>
<evidence type="ECO:0000256" key="3">
    <source>
        <dbReference type="ARBA" id="ARBA00022989"/>
    </source>
</evidence>
<dbReference type="AlphaFoldDB" id="A0A9W9G930"/>
<name>A0A9W9G930_9EURO</name>
<feature type="transmembrane region" description="Helical" evidence="6">
    <location>
        <begin position="84"/>
        <end position="103"/>
    </location>
</feature>
<evidence type="ECO:0000256" key="4">
    <source>
        <dbReference type="ARBA" id="ARBA00023136"/>
    </source>
</evidence>
<gene>
    <name evidence="8" type="ORF">N7456_002642</name>
</gene>
<evidence type="ECO:0000256" key="5">
    <source>
        <dbReference type="SAM" id="MobiDB-lite"/>
    </source>
</evidence>
<dbReference type="OrthoDB" id="3936150at2759"/>
<dbReference type="GO" id="GO:0005886">
    <property type="term" value="C:plasma membrane"/>
    <property type="evidence" value="ECO:0007669"/>
    <property type="project" value="TreeGrafter"/>
</dbReference>
<dbReference type="InterPro" id="IPR011701">
    <property type="entry name" value="MFS"/>
</dbReference>
<comment type="caution">
    <text evidence="8">The sequence shown here is derived from an EMBL/GenBank/DDBJ whole genome shotgun (WGS) entry which is preliminary data.</text>
</comment>
<feature type="transmembrane region" description="Helical" evidence="6">
    <location>
        <begin position="174"/>
        <end position="197"/>
    </location>
</feature>
<dbReference type="InterPro" id="IPR036259">
    <property type="entry name" value="MFS_trans_sf"/>
</dbReference>
<organism evidence="8 9">
    <name type="scientific">Penicillium angulare</name>
    <dbReference type="NCBI Taxonomy" id="116970"/>
    <lineage>
        <taxon>Eukaryota</taxon>
        <taxon>Fungi</taxon>
        <taxon>Dikarya</taxon>
        <taxon>Ascomycota</taxon>
        <taxon>Pezizomycotina</taxon>
        <taxon>Eurotiomycetes</taxon>
        <taxon>Eurotiomycetidae</taxon>
        <taxon>Eurotiales</taxon>
        <taxon>Aspergillaceae</taxon>
        <taxon>Penicillium</taxon>
    </lineage>
</organism>
<feature type="transmembrane region" description="Helical" evidence="6">
    <location>
        <begin position="447"/>
        <end position="467"/>
    </location>
</feature>
<reference evidence="8" key="2">
    <citation type="journal article" date="2023" name="IMA Fungus">
        <title>Comparative genomic study of the Penicillium genus elucidates a diverse pangenome and 15 lateral gene transfer events.</title>
        <authorList>
            <person name="Petersen C."/>
            <person name="Sorensen T."/>
            <person name="Nielsen M.R."/>
            <person name="Sondergaard T.E."/>
            <person name="Sorensen J.L."/>
            <person name="Fitzpatrick D.A."/>
            <person name="Frisvad J.C."/>
            <person name="Nielsen K.L."/>
        </authorList>
    </citation>
    <scope>NUCLEOTIDE SEQUENCE</scope>
    <source>
        <strain evidence="8">IBT 30069</strain>
    </source>
</reference>
<keyword evidence="3 6" id="KW-1133">Transmembrane helix</keyword>
<protein>
    <submittedName>
        <fullName evidence="8">Polyamine transporter 2</fullName>
    </submittedName>
</protein>
<accession>A0A9W9G930</accession>
<reference evidence="8" key="1">
    <citation type="submission" date="2022-11" db="EMBL/GenBank/DDBJ databases">
        <authorList>
            <person name="Petersen C."/>
        </authorList>
    </citation>
    <scope>NUCLEOTIDE SEQUENCE</scope>
    <source>
        <strain evidence="8">IBT 30069</strain>
    </source>
</reference>
<sequence>MEKAEDTTTSQNSREEENISVEDVQDVDAQWDRHPKNALNLPLGKKFILMAMVSSTAFLTTAASSVVSLAQLPIERDFDVTETASLLPLSLYLFAIAFGPVVGGPLSETVGRMPVYYFGFPLGALFTLGAGLTKNFGALCFLRFVAGLCWAPMLTVAAGSIVETFQPATRGLMMAVFIFMPFLGPGFGPIFGAYAVSQHGWRWTQWVLLFISVFCAILIALTPETFPPIVKRRIALKGESDSAPPPPVTQRIRQFVVIGLVRPVHMFFTEPIISFICLYVAVNFGVLFSFFAAVPYMVETVYGFNTEQSGLVFLSIVVGSFLGLITIFACDILLYRPKAPRYPPGKILPEHRLYSAMIGSFGLPIGLFWFAWTAKSSVSWASPVVAIVPYAWGNLCVFVATAQYVADTYHGSVVASASSSMTLARYGFAGAFPLFISKMYTSMGLDWAISLFGFVTLFLLPIPLVLFKYGPQIRAKSRYPTIEY</sequence>
<evidence type="ECO:0000313" key="9">
    <source>
        <dbReference type="Proteomes" id="UP001149165"/>
    </source>
</evidence>
<dbReference type="Gene3D" id="1.20.1250.20">
    <property type="entry name" value="MFS general substrate transporter like domains"/>
    <property type="match status" value="1"/>
</dbReference>
<dbReference type="InterPro" id="IPR020846">
    <property type="entry name" value="MFS_dom"/>
</dbReference>
<evidence type="ECO:0000256" key="6">
    <source>
        <dbReference type="SAM" id="Phobius"/>
    </source>
</evidence>
<feature type="domain" description="Major facilitator superfamily (MFS) profile" evidence="7">
    <location>
        <begin position="49"/>
        <end position="474"/>
    </location>
</feature>
<evidence type="ECO:0000256" key="1">
    <source>
        <dbReference type="ARBA" id="ARBA00004141"/>
    </source>
</evidence>
<dbReference type="EMBL" id="JAPQKH010000002">
    <property type="protein sequence ID" value="KAJ5114108.1"/>
    <property type="molecule type" value="Genomic_DNA"/>
</dbReference>
<dbReference type="GO" id="GO:0000297">
    <property type="term" value="F:spermine transmembrane transporter activity"/>
    <property type="evidence" value="ECO:0007669"/>
    <property type="project" value="TreeGrafter"/>
</dbReference>
<evidence type="ECO:0000259" key="7">
    <source>
        <dbReference type="PROSITE" id="PS50850"/>
    </source>
</evidence>
<keyword evidence="4 6" id="KW-0472">Membrane</keyword>
<evidence type="ECO:0000256" key="2">
    <source>
        <dbReference type="ARBA" id="ARBA00022692"/>
    </source>
</evidence>
<feature type="transmembrane region" description="Helical" evidence="6">
    <location>
        <begin position="115"/>
        <end position="132"/>
    </location>
</feature>
<feature type="transmembrane region" description="Helical" evidence="6">
    <location>
        <begin position="354"/>
        <end position="374"/>
    </location>
</feature>
<dbReference type="GO" id="GO:0015606">
    <property type="term" value="F:spermidine transmembrane transporter activity"/>
    <property type="evidence" value="ECO:0007669"/>
    <property type="project" value="TreeGrafter"/>
</dbReference>
<dbReference type="Proteomes" id="UP001149165">
    <property type="component" value="Unassembled WGS sequence"/>
</dbReference>
<dbReference type="SUPFAM" id="SSF103473">
    <property type="entry name" value="MFS general substrate transporter"/>
    <property type="match status" value="1"/>
</dbReference>
<keyword evidence="9" id="KW-1185">Reference proteome</keyword>
<feature type="transmembrane region" description="Helical" evidence="6">
    <location>
        <begin position="47"/>
        <end position="72"/>
    </location>
</feature>
<dbReference type="Pfam" id="PF07690">
    <property type="entry name" value="MFS_1"/>
    <property type="match status" value="1"/>
</dbReference>
<feature type="transmembrane region" description="Helical" evidence="6">
    <location>
        <begin position="272"/>
        <end position="298"/>
    </location>
</feature>
<comment type="subcellular location">
    <subcellularLocation>
        <location evidence="1">Membrane</location>
        <topology evidence="1">Multi-pass membrane protein</topology>
    </subcellularLocation>
</comment>
<feature type="transmembrane region" description="Helical" evidence="6">
    <location>
        <begin position="144"/>
        <end position="162"/>
    </location>
</feature>
<evidence type="ECO:0000313" key="8">
    <source>
        <dbReference type="EMBL" id="KAJ5114108.1"/>
    </source>
</evidence>
<proteinExistence type="predicted"/>
<dbReference type="PANTHER" id="PTHR23502">
    <property type="entry name" value="MAJOR FACILITATOR SUPERFAMILY"/>
    <property type="match status" value="1"/>
</dbReference>
<keyword evidence="2 6" id="KW-0812">Transmembrane</keyword>
<feature type="region of interest" description="Disordered" evidence="5">
    <location>
        <begin position="1"/>
        <end position="24"/>
    </location>
</feature>
<dbReference type="PROSITE" id="PS50850">
    <property type="entry name" value="MFS"/>
    <property type="match status" value="1"/>
</dbReference>